<dbReference type="AlphaFoldDB" id="A0A5B0KRT3"/>
<protein>
    <submittedName>
        <fullName evidence="2">Uncharacterized protein</fullName>
    </submittedName>
</protein>
<gene>
    <name evidence="2" type="ORF">FH063_005924</name>
</gene>
<dbReference type="EMBL" id="VEWN01000007">
    <property type="protein sequence ID" value="KAA1055362.1"/>
    <property type="molecule type" value="Genomic_DNA"/>
</dbReference>
<dbReference type="Proteomes" id="UP000325333">
    <property type="component" value="Unassembled WGS sequence"/>
</dbReference>
<proteinExistence type="predicted"/>
<name>A0A5B0KRT3_9PROT</name>
<organism evidence="2 3">
    <name type="scientific">Azospirillum argentinense</name>
    <dbReference type="NCBI Taxonomy" id="2970906"/>
    <lineage>
        <taxon>Bacteria</taxon>
        <taxon>Pseudomonadati</taxon>
        <taxon>Pseudomonadota</taxon>
        <taxon>Alphaproteobacteria</taxon>
        <taxon>Rhodospirillales</taxon>
        <taxon>Azospirillaceae</taxon>
        <taxon>Azospirillum</taxon>
    </lineage>
</organism>
<evidence type="ECO:0000313" key="2">
    <source>
        <dbReference type="EMBL" id="KAA1055362.1"/>
    </source>
</evidence>
<evidence type="ECO:0000256" key="1">
    <source>
        <dbReference type="SAM" id="MobiDB-lite"/>
    </source>
</evidence>
<evidence type="ECO:0000313" key="3">
    <source>
        <dbReference type="Proteomes" id="UP000325333"/>
    </source>
</evidence>
<comment type="caution">
    <text evidence="2">The sequence shown here is derived from an EMBL/GenBank/DDBJ whole genome shotgun (WGS) entry which is preliminary data.</text>
</comment>
<accession>A0A5B0KRT3</accession>
<sequence>MPQVTGEACAWSDDRWMGRTLNGSRVAGQQIASGSKRPERNGDRTCPSLIFPRLQP</sequence>
<reference evidence="2 3" key="1">
    <citation type="submission" date="2019-07" db="EMBL/GenBank/DDBJ databases">
        <title>Genome sequencing of the stress-tolerant strain Azospirillum brasilense Az19.</title>
        <authorList>
            <person name="Maroniche G.A."/>
            <person name="Garcia J.E."/>
            <person name="Pagnussat L."/>
            <person name="Amenta M."/>
            <person name="Creus C.M."/>
        </authorList>
    </citation>
    <scope>NUCLEOTIDE SEQUENCE [LARGE SCALE GENOMIC DNA]</scope>
    <source>
        <strain evidence="2 3">Az19</strain>
    </source>
</reference>
<feature type="region of interest" description="Disordered" evidence="1">
    <location>
        <begin position="21"/>
        <end position="56"/>
    </location>
</feature>